<dbReference type="EMBL" id="LLXH01000446">
    <property type="protein sequence ID" value="PKC66672.1"/>
    <property type="molecule type" value="Genomic_DNA"/>
</dbReference>
<evidence type="ECO:0000313" key="2">
    <source>
        <dbReference type="EMBL" id="PKY45563.1"/>
    </source>
</evidence>
<sequence length="53" mass="6052">MCLSLQPFVLSLFLLLLLLFFHLCGYFGEGMLIHIITNRYLSAYSSGQGIRKL</sequence>
<gene>
    <name evidence="1" type="ORF">RhiirA1_419024</name>
    <name evidence="2" type="ORF">RhiirA4_401371</name>
</gene>
<reference evidence="1 3" key="3">
    <citation type="submission" date="2017-10" db="EMBL/GenBank/DDBJ databases">
        <title>Genome analyses suggest a sexual origin of heterokaryosis in a supposedly ancient asexual fungus.</title>
        <authorList>
            <person name="Corradi N."/>
            <person name="Sedzielewska K."/>
            <person name="Noel J."/>
            <person name="Charron P."/>
            <person name="Farinelli L."/>
            <person name="Marton T."/>
            <person name="Kruger M."/>
            <person name="Pelin A."/>
            <person name="Brachmann A."/>
            <person name="Corradi N."/>
        </authorList>
    </citation>
    <scope>NUCLEOTIDE SEQUENCE [LARGE SCALE GENOMIC DNA]</scope>
    <source>
        <strain evidence="1 3">A1</strain>
    </source>
</reference>
<reference evidence="1 3" key="2">
    <citation type="submission" date="2017-10" db="EMBL/GenBank/DDBJ databases">
        <title>Extensive intraspecific genome diversity in a model arbuscular mycorrhizal fungus.</title>
        <authorList>
            <person name="Chen E.C.H."/>
            <person name="Morin E."/>
            <person name="Baudet D."/>
            <person name="Noel J."/>
            <person name="Ndikumana S."/>
            <person name="Charron P."/>
            <person name="St-Onge C."/>
            <person name="Giorgi J."/>
            <person name="Grigoriev I.V."/>
            <person name="Roux C."/>
            <person name="Martin F.M."/>
            <person name="Corradi N."/>
        </authorList>
    </citation>
    <scope>NUCLEOTIDE SEQUENCE [LARGE SCALE GENOMIC DNA]</scope>
    <source>
        <strain evidence="1 3">A1</strain>
    </source>
</reference>
<dbReference type="Proteomes" id="UP000234323">
    <property type="component" value="Unassembled WGS sequence"/>
</dbReference>
<keyword evidence="4" id="KW-1185">Reference proteome</keyword>
<evidence type="ECO:0000313" key="3">
    <source>
        <dbReference type="Proteomes" id="UP000232688"/>
    </source>
</evidence>
<evidence type="ECO:0000313" key="1">
    <source>
        <dbReference type="EMBL" id="PKC66672.1"/>
    </source>
</evidence>
<organism evidence="2 4">
    <name type="scientific">Rhizophagus irregularis</name>
    <dbReference type="NCBI Taxonomy" id="588596"/>
    <lineage>
        <taxon>Eukaryota</taxon>
        <taxon>Fungi</taxon>
        <taxon>Fungi incertae sedis</taxon>
        <taxon>Mucoromycota</taxon>
        <taxon>Glomeromycotina</taxon>
        <taxon>Glomeromycetes</taxon>
        <taxon>Glomerales</taxon>
        <taxon>Glomeraceae</taxon>
        <taxon>Rhizophagus</taxon>
    </lineage>
</organism>
<accession>A0A2I1GG10</accession>
<dbReference type="VEuPathDB" id="FungiDB:RhiirA1_419024"/>
<comment type="caution">
    <text evidence="2">The sequence shown here is derived from an EMBL/GenBank/DDBJ whole genome shotgun (WGS) entry which is preliminary data.</text>
</comment>
<dbReference type="EMBL" id="LLXI01000393">
    <property type="protein sequence ID" value="PKY45563.1"/>
    <property type="molecule type" value="Genomic_DNA"/>
</dbReference>
<dbReference type="Proteomes" id="UP000232688">
    <property type="component" value="Unassembled WGS sequence"/>
</dbReference>
<evidence type="ECO:0000313" key="4">
    <source>
        <dbReference type="Proteomes" id="UP000234323"/>
    </source>
</evidence>
<dbReference type="AlphaFoldDB" id="A0A2I1GG10"/>
<name>A0A2I1GG10_9GLOM</name>
<protein>
    <submittedName>
        <fullName evidence="2">Uncharacterized protein</fullName>
    </submittedName>
</protein>
<reference evidence="2 4" key="1">
    <citation type="submission" date="2015-10" db="EMBL/GenBank/DDBJ databases">
        <title>Genome analyses suggest a sexual origin of heterokaryosis in a supposedly ancient asexual fungus.</title>
        <authorList>
            <person name="Ropars J."/>
            <person name="Sedzielewska K."/>
            <person name="Noel J."/>
            <person name="Charron P."/>
            <person name="Farinelli L."/>
            <person name="Marton T."/>
            <person name="Kruger M."/>
            <person name="Pelin A."/>
            <person name="Brachmann A."/>
            <person name="Corradi N."/>
        </authorList>
    </citation>
    <scope>NUCLEOTIDE SEQUENCE [LARGE SCALE GENOMIC DNA]</scope>
    <source>
        <strain evidence="2 4">A4</strain>
    </source>
</reference>
<proteinExistence type="predicted"/>